<accession>A0A6A5BFM7</accession>
<dbReference type="VEuPathDB" id="AmoebaDB:FDP41_009084"/>
<dbReference type="EMBL" id="VFQX01000066">
    <property type="protein sequence ID" value="KAF0972835.1"/>
    <property type="molecule type" value="Genomic_DNA"/>
</dbReference>
<dbReference type="OrthoDB" id="10343696at2759"/>
<dbReference type="VEuPathDB" id="AmoebaDB:NF0026430"/>
<evidence type="ECO:0008006" key="4">
    <source>
        <dbReference type="Google" id="ProtNLM"/>
    </source>
</evidence>
<dbReference type="Proteomes" id="UP000444721">
    <property type="component" value="Unassembled WGS sequence"/>
</dbReference>
<feature type="region of interest" description="Disordered" evidence="1">
    <location>
        <begin position="1"/>
        <end position="24"/>
    </location>
</feature>
<dbReference type="RefSeq" id="XP_044557549.1">
    <property type="nucleotide sequence ID" value="XM_044713006.1"/>
</dbReference>
<evidence type="ECO:0000313" key="3">
    <source>
        <dbReference type="Proteomes" id="UP000444721"/>
    </source>
</evidence>
<reference evidence="2 3" key="1">
    <citation type="journal article" date="2019" name="Sci. Rep.">
        <title>Nanopore sequencing improves the draft genome of the human pathogenic amoeba Naegleria fowleri.</title>
        <authorList>
            <person name="Liechti N."/>
            <person name="Schurch N."/>
            <person name="Bruggmann R."/>
            <person name="Wittwer M."/>
        </authorList>
    </citation>
    <scope>NUCLEOTIDE SEQUENCE [LARGE SCALE GENOMIC DNA]</scope>
    <source>
        <strain evidence="2 3">ATCC 30894</strain>
    </source>
</reference>
<dbReference type="AlphaFoldDB" id="A0A6A5BFM7"/>
<dbReference type="Pfam" id="PF06626">
    <property type="entry name" value="DUF1152"/>
    <property type="match status" value="1"/>
</dbReference>
<evidence type="ECO:0000313" key="2">
    <source>
        <dbReference type="EMBL" id="KAF0972835.1"/>
    </source>
</evidence>
<keyword evidence="3" id="KW-1185">Reference proteome</keyword>
<proteinExistence type="predicted"/>
<sequence length="412" mass="46209">MISSSSPSTTLHHHPPTSPPPPSRRNILISGLGGGLDIHNSMLMYLLFKEGKTYLTSTSSPLMASCTYDHNHATTTTTTTITTTQEFPYSIENIYLGSIRPCKTSDIENPLQILSSSVALIHSESKIKIKGRYLEPTLASVLNENIFLMTGSPTDTHSNIKQNDEHWNGIENLKEGLKDVVQRYELTDLIVVDGGGDSLILKPSDSIDKIHSSVFAGGDAVVLSALHKLSQEMPQLNLIQGIISVGLDVNRKAFKQNIKAIAHRGGYFGRINFATGKDKDTRKHSNEFVNAVTRYLFGNECIRKNVLEKFFELSEQYLVLQEDHLPQSRIISNETRPTRFMSHTAVVTYHALKGNFGLRRTFVPWEPKLQQGKGVMVEEDHQWMYLVNPAIAEMLKISQNRSEYDQLNNLEK</sequence>
<feature type="compositionally biased region" description="Low complexity" evidence="1">
    <location>
        <begin position="1"/>
        <end position="10"/>
    </location>
</feature>
<organism evidence="2 3">
    <name type="scientific">Naegleria fowleri</name>
    <name type="common">Brain eating amoeba</name>
    <dbReference type="NCBI Taxonomy" id="5763"/>
    <lineage>
        <taxon>Eukaryota</taxon>
        <taxon>Discoba</taxon>
        <taxon>Heterolobosea</taxon>
        <taxon>Tetramitia</taxon>
        <taxon>Eutetramitia</taxon>
        <taxon>Vahlkampfiidae</taxon>
        <taxon>Naegleria</taxon>
    </lineage>
</organism>
<comment type="caution">
    <text evidence="2">The sequence shown here is derived from an EMBL/GenBank/DDBJ whole genome shotgun (WGS) entry which is preliminary data.</text>
</comment>
<dbReference type="InterPro" id="IPR010581">
    <property type="entry name" value="DUF1152"/>
</dbReference>
<evidence type="ECO:0000256" key="1">
    <source>
        <dbReference type="SAM" id="MobiDB-lite"/>
    </source>
</evidence>
<gene>
    <name evidence="2" type="ORF">FDP41_009084</name>
</gene>
<dbReference type="VEuPathDB" id="AmoebaDB:NfTy_046360"/>
<name>A0A6A5BFM7_NAEFO</name>
<protein>
    <recommendedName>
        <fullName evidence="4">DUF1152 domain-containing protein</fullName>
    </recommendedName>
</protein>
<dbReference type="GeneID" id="68116301"/>